<keyword evidence="13" id="KW-1185">Reference proteome</keyword>
<keyword evidence="7 10" id="KW-1133">Transmembrane helix</keyword>
<dbReference type="PANTHER" id="PTHR47549">
    <property type="entry name" value="GOLGI APPARATUS MEMBRANE PROTEIN TVP38-RELATED"/>
    <property type="match status" value="1"/>
</dbReference>
<name>A0A0A8KYZ0_9SACH</name>
<keyword evidence="8" id="KW-0333">Golgi apparatus</keyword>
<keyword evidence="6 10" id="KW-0812">Transmembrane</keyword>
<evidence type="ECO:0000313" key="13">
    <source>
        <dbReference type="Proteomes" id="UP000031516"/>
    </source>
</evidence>
<dbReference type="EMBL" id="CCBQ010000004">
    <property type="protein sequence ID" value="CDO91870.1"/>
    <property type="molecule type" value="Genomic_DNA"/>
</dbReference>
<protein>
    <recommendedName>
        <fullName evidence="4">Golgi apparatus membrane protein TVP38</fullName>
    </recommendedName>
    <alternativeName>
        <fullName evidence="5">Golgi apparatus membrane protein tvp38</fullName>
    </alternativeName>
</protein>
<evidence type="ECO:0000256" key="2">
    <source>
        <dbReference type="ARBA" id="ARBA00004653"/>
    </source>
</evidence>
<feature type="transmembrane region" description="Helical" evidence="10">
    <location>
        <begin position="265"/>
        <end position="284"/>
    </location>
</feature>
<gene>
    <name evidence="12" type="ORF">KLDO_g202</name>
</gene>
<evidence type="ECO:0000256" key="9">
    <source>
        <dbReference type="ARBA" id="ARBA00023136"/>
    </source>
</evidence>
<evidence type="ECO:0000313" key="12">
    <source>
        <dbReference type="EMBL" id="CDO91870.1"/>
    </source>
</evidence>
<evidence type="ECO:0000256" key="6">
    <source>
        <dbReference type="ARBA" id="ARBA00022692"/>
    </source>
</evidence>
<reference evidence="12 13" key="1">
    <citation type="submission" date="2014-03" db="EMBL/GenBank/DDBJ databases">
        <title>The genome of Kluyveromyces dobzhanskii.</title>
        <authorList>
            <person name="Nystedt B."/>
            <person name="Astrom S."/>
        </authorList>
    </citation>
    <scope>NUCLEOTIDE SEQUENCE [LARGE SCALE GENOMIC DNA]</scope>
    <source>
        <strain evidence="12 13">CBS 2104</strain>
    </source>
</reference>
<dbReference type="OrthoDB" id="166803at2759"/>
<comment type="function">
    <text evidence="1">Golgi membrane protein involved in vesicular trafficking and spindle migration.</text>
</comment>
<evidence type="ECO:0000256" key="10">
    <source>
        <dbReference type="SAM" id="Phobius"/>
    </source>
</evidence>
<evidence type="ECO:0000256" key="8">
    <source>
        <dbReference type="ARBA" id="ARBA00023034"/>
    </source>
</evidence>
<dbReference type="GO" id="GO:0016192">
    <property type="term" value="P:vesicle-mediated transport"/>
    <property type="evidence" value="ECO:0007669"/>
    <property type="project" value="TreeGrafter"/>
</dbReference>
<evidence type="ECO:0000256" key="1">
    <source>
        <dbReference type="ARBA" id="ARBA00002978"/>
    </source>
</evidence>
<evidence type="ECO:0000256" key="4">
    <source>
        <dbReference type="ARBA" id="ARBA00013533"/>
    </source>
</evidence>
<comment type="caution">
    <text evidence="12">The sequence shown here is derived from an EMBL/GenBank/DDBJ whole genome shotgun (WGS) entry which is preliminary data.</text>
</comment>
<feature type="transmembrane region" description="Helical" evidence="10">
    <location>
        <begin position="109"/>
        <end position="133"/>
    </location>
</feature>
<dbReference type="AlphaFoldDB" id="A0A0A8KYZ0"/>
<feature type="transmembrane region" description="Helical" evidence="10">
    <location>
        <begin position="71"/>
        <end position="89"/>
    </location>
</feature>
<feature type="domain" description="VTT" evidence="11">
    <location>
        <begin position="130"/>
        <end position="247"/>
    </location>
</feature>
<evidence type="ECO:0000259" key="11">
    <source>
        <dbReference type="Pfam" id="PF09335"/>
    </source>
</evidence>
<dbReference type="Pfam" id="PF09335">
    <property type="entry name" value="VTT_dom"/>
    <property type="match status" value="1"/>
</dbReference>
<feature type="transmembrane region" description="Helical" evidence="10">
    <location>
        <begin position="197"/>
        <end position="221"/>
    </location>
</feature>
<feature type="transmembrane region" description="Helical" evidence="10">
    <location>
        <begin position="145"/>
        <end position="166"/>
    </location>
</feature>
<evidence type="ECO:0000256" key="5">
    <source>
        <dbReference type="ARBA" id="ARBA00020673"/>
    </source>
</evidence>
<comment type="similarity">
    <text evidence="3">Belongs to the TVP38/TMEM64 family.</text>
</comment>
<keyword evidence="9 10" id="KW-0472">Membrane</keyword>
<sequence length="304" mass="34803">MADTYEARVSLGGMRPAETDFLDSNDNFDDLDDDFLDIYNMSWRQRVVQHSKRYLRSGREKFYGLSKVKKTMVVVLCILEIMLIFVTVVKREAIMKGLVDISNDLRQKWYAPPVLLFLIVLVSFPPVVGYTFLSLSTGLIYGVSFKGWFILATSTLIGSVLSFTVFQKVLHSHAERLIRMNSKLEAVSSVLQANNSYWMIAMIRLCPFPYSFTNGALAAIYGISIKNFAIANIVTSPKVVIYLFVGERLKNMGETDSNSERLINFISIIVANLFLVSTTWLLYYRFKKRYLELQAEQQNSFDVF</sequence>
<dbReference type="PANTHER" id="PTHR47549:SF1">
    <property type="entry name" value="GOLGI APPARATUS MEMBRANE PROTEIN TVP38"/>
    <property type="match status" value="1"/>
</dbReference>
<proteinExistence type="inferred from homology"/>
<dbReference type="InterPro" id="IPR032816">
    <property type="entry name" value="VTT_dom"/>
</dbReference>
<comment type="subcellular location">
    <subcellularLocation>
        <location evidence="2">Golgi apparatus membrane</location>
        <topology evidence="2">Multi-pass membrane protein</topology>
    </subcellularLocation>
</comment>
<accession>A0A0A8KYZ0</accession>
<evidence type="ECO:0000256" key="7">
    <source>
        <dbReference type="ARBA" id="ARBA00022989"/>
    </source>
</evidence>
<evidence type="ECO:0000256" key="3">
    <source>
        <dbReference type="ARBA" id="ARBA00008640"/>
    </source>
</evidence>
<organism evidence="12 13">
    <name type="scientific">Kluyveromyces dobzhanskii CBS 2104</name>
    <dbReference type="NCBI Taxonomy" id="1427455"/>
    <lineage>
        <taxon>Eukaryota</taxon>
        <taxon>Fungi</taxon>
        <taxon>Dikarya</taxon>
        <taxon>Ascomycota</taxon>
        <taxon>Saccharomycotina</taxon>
        <taxon>Saccharomycetes</taxon>
        <taxon>Saccharomycetales</taxon>
        <taxon>Saccharomycetaceae</taxon>
        <taxon>Kluyveromyces</taxon>
    </lineage>
</organism>
<dbReference type="GO" id="GO:0000139">
    <property type="term" value="C:Golgi membrane"/>
    <property type="evidence" value="ECO:0007669"/>
    <property type="project" value="UniProtKB-SubCell"/>
</dbReference>
<dbReference type="GO" id="GO:0000022">
    <property type="term" value="P:mitotic spindle elongation"/>
    <property type="evidence" value="ECO:0007669"/>
    <property type="project" value="TreeGrafter"/>
</dbReference>
<dbReference type="Proteomes" id="UP000031516">
    <property type="component" value="Unassembled WGS sequence"/>
</dbReference>
<dbReference type="InterPro" id="IPR051076">
    <property type="entry name" value="Golgi_membrane_TVP38/TMEM64"/>
</dbReference>